<dbReference type="PANTHER" id="PTHR10492:SF101">
    <property type="entry name" value="ATP-DEPENDENT DNA HELICASE"/>
    <property type="match status" value="1"/>
</dbReference>
<accession>A0ABD3ENU7</accession>
<name>A0ABD3ENU7_9LAMI</name>
<evidence type="ECO:0000313" key="1">
    <source>
        <dbReference type="EMBL" id="KAL3656102.1"/>
    </source>
</evidence>
<dbReference type="PANTHER" id="PTHR10492">
    <property type="match status" value="1"/>
</dbReference>
<sequence length="235" mass="26818">MKLNKTDTKARELTYSDAPSAFVWDKYAKVWKSRQKNHSIGRLYFVPPGCGDNYYLRCLLTVVRGATCFEDYIKYNNVQYASFREACYASGLLGDDREYIDGIVEASQWASARALRYLFVSLLLTPLPGQVRYGVRPGNIYLMISFTSNVEPFKIQLSESAIQNLALIEIEKLLKQQSKSLRDYESMPFPDNVGADVGHSRLVSDELNYDSKALALEHTRLISNMTTEQKVCIHR</sequence>
<evidence type="ECO:0000313" key="2">
    <source>
        <dbReference type="Proteomes" id="UP001632038"/>
    </source>
</evidence>
<dbReference type="EMBL" id="JAVIJP010000001">
    <property type="protein sequence ID" value="KAL3656102.1"/>
    <property type="molecule type" value="Genomic_DNA"/>
</dbReference>
<gene>
    <name evidence="1" type="ORF">CASFOL_000498</name>
</gene>
<keyword evidence="2" id="KW-1185">Reference proteome</keyword>
<dbReference type="AlphaFoldDB" id="A0ABD3ENU7"/>
<dbReference type="Proteomes" id="UP001632038">
    <property type="component" value="Unassembled WGS sequence"/>
</dbReference>
<protein>
    <submittedName>
        <fullName evidence="1">Uncharacterized protein</fullName>
    </submittedName>
</protein>
<proteinExistence type="predicted"/>
<organism evidence="1 2">
    <name type="scientific">Castilleja foliolosa</name>
    <dbReference type="NCBI Taxonomy" id="1961234"/>
    <lineage>
        <taxon>Eukaryota</taxon>
        <taxon>Viridiplantae</taxon>
        <taxon>Streptophyta</taxon>
        <taxon>Embryophyta</taxon>
        <taxon>Tracheophyta</taxon>
        <taxon>Spermatophyta</taxon>
        <taxon>Magnoliopsida</taxon>
        <taxon>eudicotyledons</taxon>
        <taxon>Gunneridae</taxon>
        <taxon>Pentapetalae</taxon>
        <taxon>asterids</taxon>
        <taxon>lamiids</taxon>
        <taxon>Lamiales</taxon>
        <taxon>Orobanchaceae</taxon>
        <taxon>Pedicularideae</taxon>
        <taxon>Castillejinae</taxon>
        <taxon>Castilleja</taxon>
    </lineage>
</organism>
<reference evidence="2" key="1">
    <citation type="journal article" date="2024" name="IScience">
        <title>Strigolactones Initiate the Formation of Haustorium-like Structures in Castilleja.</title>
        <authorList>
            <person name="Buerger M."/>
            <person name="Peterson D."/>
            <person name="Chory J."/>
        </authorList>
    </citation>
    <scope>NUCLEOTIDE SEQUENCE [LARGE SCALE GENOMIC DNA]</scope>
</reference>
<comment type="caution">
    <text evidence="1">The sequence shown here is derived from an EMBL/GenBank/DDBJ whole genome shotgun (WGS) entry which is preliminary data.</text>
</comment>